<dbReference type="PIRSF" id="PIRSF036625">
    <property type="entry name" value="GAF_ANTAR"/>
    <property type="match status" value="1"/>
</dbReference>
<protein>
    <submittedName>
        <fullName evidence="4">GAF and ANTAR domain-containing protein</fullName>
    </submittedName>
</protein>
<evidence type="ECO:0000256" key="2">
    <source>
        <dbReference type="ARBA" id="ARBA00023163"/>
    </source>
</evidence>
<dbReference type="InterPro" id="IPR029016">
    <property type="entry name" value="GAF-like_dom_sf"/>
</dbReference>
<proteinExistence type="predicted"/>
<dbReference type="InterPro" id="IPR005561">
    <property type="entry name" value="ANTAR"/>
</dbReference>
<keyword evidence="2" id="KW-0804">Transcription</keyword>
<gene>
    <name evidence="4" type="ORF">NEH16_01830</name>
</gene>
<organism evidence="4 5">
    <name type="scientific">Streptomyces drozdowiczii</name>
    <dbReference type="NCBI Taxonomy" id="202862"/>
    <lineage>
        <taxon>Bacteria</taxon>
        <taxon>Bacillati</taxon>
        <taxon>Actinomycetota</taxon>
        <taxon>Actinomycetes</taxon>
        <taxon>Kitasatosporales</taxon>
        <taxon>Streptomycetaceae</taxon>
        <taxon>Streptomyces</taxon>
    </lineage>
</organism>
<dbReference type="InterPro" id="IPR012074">
    <property type="entry name" value="GAF_ANTAR"/>
</dbReference>
<dbReference type="SMART" id="SM01012">
    <property type="entry name" value="ANTAR"/>
    <property type="match status" value="1"/>
</dbReference>
<feature type="domain" description="ANTAR" evidence="3">
    <location>
        <begin position="155"/>
        <end position="216"/>
    </location>
</feature>
<accession>A0ABY6PLE3</accession>
<dbReference type="Gene3D" id="1.10.10.10">
    <property type="entry name" value="Winged helix-like DNA-binding domain superfamily/Winged helix DNA-binding domain"/>
    <property type="match status" value="1"/>
</dbReference>
<dbReference type="PROSITE" id="PS50921">
    <property type="entry name" value="ANTAR"/>
    <property type="match status" value="1"/>
</dbReference>
<evidence type="ECO:0000313" key="4">
    <source>
        <dbReference type="EMBL" id="UZK53027.1"/>
    </source>
</evidence>
<evidence type="ECO:0000256" key="1">
    <source>
        <dbReference type="ARBA" id="ARBA00023015"/>
    </source>
</evidence>
<dbReference type="Gene3D" id="3.30.450.40">
    <property type="match status" value="1"/>
</dbReference>
<dbReference type="Pfam" id="PF13185">
    <property type="entry name" value="GAF_2"/>
    <property type="match status" value="1"/>
</dbReference>
<dbReference type="InterPro" id="IPR003018">
    <property type="entry name" value="GAF"/>
</dbReference>
<keyword evidence="5" id="KW-1185">Reference proteome</keyword>
<dbReference type="InterPro" id="IPR036388">
    <property type="entry name" value="WH-like_DNA-bd_sf"/>
</dbReference>
<reference evidence="4" key="1">
    <citation type="journal article" date="2022" name="Front. Microbiol.">
        <title>Mirubactin C rescues the lethal effect of cell wall biosynthesis mutations in Bacillus subtilis.</title>
        <authorList>
            <person name="Kepplinger B."/>
            <person name="Wen X."/>
            <person name="Tyler A.R."/>
            <person name="Kim B.Y."/>
            <person name="Brown J."/>
            <person name="Banks P."/>
            <person name="Dashti Y."/>
            <person name="Mackenzie E.S."/>
            <person name="Wills C."/>
            <person name="Kawai Y."/>
            <person name="Waldron K.J."/>
            <person name="Allenby N.E.E."/>
            <person name="Wu L.J."/>
            <person name="Hall M.J."/>
            <person name="Errington J."/>
        </authorList>
    </citation>
    <scope>NUCLEOTIDE SEQUENCE</scope>
    <source>
        <strain evidence="4">MDA8-470</strain>
    </source>
</reference>
<name>A0ABY6PLE3_9ACTN</name>
<evidence type="ECO:0000259" key="3">
    <source>
        <dbReference type="PROSITE" id="PS50921"/>
    </source>
</evidence>
<dbReference type="EMBL" id="CP098740">
    <property type="protein sequence ID" value="UZK53027.1"/>
    <property type="molecule type" value="Genomic_DNA"/>
</dbReference>
<evidence type="ECO:0000313" key="5">
    <source>
        <dbReference type="Proteomes" id="UP001164963"/>
    </source>
</evidence>
<dbReference type="RefSeq" id="WP_265538641.1">
    <property type="nucleotide sequence ID" value="NZ_CP098740.1"/>
</dbReference>
<dbReference type="Pfam" id="PF03861">
    <property type="entry name" value="ANTAR"/>
    <property type="match status" value="1"/>
</dbReference>
<keyword evidence="1" id="KW-0805">Transcription regulation</keyword>
<sequence length="234" mass="24799">MTRLRGAVTDDAAVAPWLVRLGLRAMRCSAGCRGATVFLRCPGGEAHSASTHPDLAALAALQEETGEGPCVDATRSLHPVAVTDLVADARWPTFRVAALARGLRACAAVPVLAEGVTATVTLYAFRPWRPTAAAREAVGVLAEETVDGLLRAHARTGAEAEARQLRTAMVSRAVIDQAIGIVTHLLDCDPGRAFDVLRALSQRTNRKLSAVAAQIVRARGRGSTRELRRLLGEV</sequence>
<dbReference type="SUPFAM" id="SSF55781">
    <property type="entry name" value="GAF domain-like"/>
    <property type="match status" value="1"/>
</dbReference>
<dbReference type="Proteomes" id="UP001164963">
    <property type="component" value="Chromosome"/>
</dbReference>